<proteinExistence type="predicted"/>
<comment type="caution">
    <text evidence="1">The sequence shown here is derived from an EMBL/GenBank/DDBJ whole genome shotgun (WGS) entry which is preliminary data.</text>
</comment>
<gene>
    <name evidence="1" type="ORF">BJP25_16395</name>
</gene>
<accession>A0A1Q9LP77</accession>
<dbReference type="Proteomes" id="UP000186040">
    <property type="component" value="Unassembled WGS sequence"/>
</dbReference>
<dbReference type="AlphaFoldDB" id="A0A1Q9LP77"/>
<dbReference type="GO" id="GO:0032259">
    <property type="term" value="P:methylation"/>
    <property type="evidence" value="ECO:0007669"/>
    <property type="project" value="UniProtKB-KW"/>
</dbReference>
<reference evidence="1 2" key="1">
    <citation type="submission" date="2016-10" db="EMBL/GenBank/DDBJ databases">
        <title>The Draft Genome Sequence of Actinokineospora bangkokensis 44EHWT reveals the biosynthetic pathway of antifungal compounds Thailandins with unusual extender unit butylmalonyl-CoA.</title>
        <authorList>
            <person name="Greule A."/>
            <person name="Intra B."/>
            <person name="Flemming S."/>
            <person name="Rommel M.G."/>
            <person name="Panbangred W."/>
            <person name="Bechthold A."/>
        </authorList>
    </citation>
    <scope>NUCLEOTIDE SEQUENCE [LARGE SCALE GENOMIC DNA]</scope>
    <source>
        <strain evidence="1 2">44EHW</strain>
    </source>
</reference>
<dbReference type="OrthoDB" id="7055571at2"/>
<evidence type="ECO:0000313" key="1">
    <source>
        <dbReference type="EMBL" id="OLR93811.1"/>
    </source>
</evidence>
<dbReference type="GO" id="GO:0008168">
    <property type="term" value="F:methyltransferase activity"/>
    <property type="evidence" value="ECO:0007669"/>
    <property type="project" value="UniProtKB-KW"/>
</dbReference>
<dbReference type="InterPro" id="IPR029063">
    <property type="entry name" value="SAM-dependent_MTases_sf"/>
</dbReference>
<dbReference type="STRING" id="1193682.BJP25_16395"/>
<keyword evidence="1" id="KW-0489">Methyltransferase</keyword>
<keyword evidence="2" id="KW-1185">Reference proteome</keyword>
<dbReference type="Gene3D" id="3.40.50.150">
    <property type="entry name" value="Vaccinia Virus protein VP39"/>
    <property type="match status" value="1"/>
</dbReference>
<name>A0A1Q9LP77_9PSEU</name>
<dbReference type="RefSeq" id="WP_075974710.1">
    <property type="nucleotide sequence ID" value="NZ_MKQR01000009.1"/>
</dbReference>
<keyword evidence="1" id="KW-0808">Transferase</keyword>
<sequence>MEYDDTGKTSFDHIYTQPDPRSYFAALREVDYRIPDLAKPYFAKLVAEYRQTQDTPTPQVLDIGCSYGINAALLRADTTMDTLYDHYTDPARAGLDRAGLLAQDRALLHPGEGGEDIRVVGFDASAPALAYAREAGFLDDTVHADLETAEPTEAQAAALAGTDLVISTGCVGYVTEATLVRVARAQGGRLPWMAHFVLRMFPYDPIAEALAELGYETTAVPGAFKQRRFASADEQTQVLDTIAAAGVDPTGLETEGWLYAELHLSHPRGTTPTALA</sequence>
<protein>
    <submittedName>
        <fullName evidence="1">Methyltransferase type 12</fullName>
    </submittedName>
</protein>
<dbReference type="EMBL" id="MKQR01000009">
    <property type="protein sequence ID" value="OLR93811.1"/>
    <property type="molecule type" value="Genomic_DNA"/>
</dbReference>
<dbReference type="SUPFAM" id="SSF53335">
    <property type="entry name" value="S-adenosyl-L-methionine-dependent methyltransferases"/>
    <property type="match status" value="1"/>
</dbReference>
<organism evidence="1 2">
    <name type="scientific">Actinokineospora bangkokensis</name>
    <dbReference type="NCBI Taxonomy" id="1193682"/>
    <lineage>
        <taxon>Bacteria</taxon>
        <taxon>Bacillati</taxon>
        <taxon>Actinomycetota</taxon>
        <taxon>Actinomycetes</taxon>
        <taxon>Pseudonocardiales</taxon>
        <taxon>Pseudonocardiaceae</taxon>
        <taxon>Actinokineospora</taxon>
    </lineage>
</organism>
<evidence type="ECO:0000313" key="2">
    <source>
        <dbReference type="Proteomes" id="UP000186040"/>
    </source>
</evidence>